<feature type="non-terminal residue" evidence="1">
    <location>
        <position position="116"/>
    </location>
</feature>
<accession>A0A1S8WS84</accession>
<dbReference type="EMBL" id="KV895663">
    <property type="protein sequence ID" value="OON17241.1"/>
    <property type="molecule type" value="Genomic_DNA"/>
</dbReference>
<sequence>DSKSIAFALERRLELPKRELQRFNGNSKDYWTFMKAFSSTIEDCTRDDEARLDGDSSALSDLAQQLAVCEVTSTEMVYSSHLNSQHTFQTIVRGLPSLLRFKWAKAVANIRREDRD</sequence>
<dbReference type="Proteomes" id="UP000243686">
    <property type="component" value="Unassembled WGS sequence"/>
</dbReference>
<name>A0A1S8WS84_OPIVI</name>
<feature type="non-terminal residue" evidence="1">
    <location>
        <position position="1"/>
    </location>
</feature>
<gene>
    <name evidence="1" type="ORF">X801_06921</name>
</gene>
<evidence type="ECO:0000313" key="1">
    <source>
        <dbReference type="EMBL" id="OON17241.1"/>
    </source>
</evidence>
<keyword evidence="2" id="KW-1185">Reference proteome</keyword>
<evidence type="ECO:0000313" key="2">
    <source>
        <dbReference type="Proteomes" id="UP000243686"/>
    </source>
</evidence>
<protein>
    <submittedName>
        <fullName evidence="1">Uncharacterized protein</fullName>
    </submittedName>
</protein>
<organism evidence="1 2">
    <name type="scientific">Opisthorchis viverrini</name>
    <name type="common">Southeast Asian liver fluke</name>
    <dbReference type="NCBI Taxonomy" id="6198"/>
    <lineage>
        <taxon>Eukaryota</taxon>
        <taxon>Metazoa</taxon>
        <taxon>Spiralia</taxon>
        <taxon>Lophotrochozoa</taxon>
        <taxon>Platyhelminthes</taxon>
        <taxon>Trematoda</taxon>
        <taxon>Digenea</taxon>
        <taxon>Opisthorchiida</taxon>
        <taxon>Opisthorchiata</taxon>
        <taxon>Opisthorchiidae</taxon>
        <taxon>Opisthorchis</taxon>
    </lineage>
</organism>
<dbReference type="AlphaFoldDB" id="A0A1S8WS84"/>
<reference evidence="1 2" key="1">
    <citation type="submission" date="2015-03" db="EMBL/GenBank/DDBJ databases">
        <title>Draft genome of the nematode, Opisthorchis viverrini.</title>
        <authorList>
            <person name="Mitreva M."/>
        </authorList>
    </citation>
    <scope>NUCLEOTIDE SEQUENCE [LARGE SCALE GENOMIC DNA]</scope>
    <source>
        <strain evidence="1">Khon Kaen</strain>
    </source>
</reference>
<proteinExistence type="predicted"/>